<dbReference type="GO" id="GO:0032259">
    <property type="term" value="P:methylation"/>
    <property type="evidence" value="ECO:0007669"/>
    <property type="project" value="UniProtKB-KW"/>
</dbReference>
<comment type="caution">
    <text evidence="4">The sequence shown here is derived from an EMBL/GenBank/DDBJ whole genome shotgun (WGS) entry which is preliminary data.</text>
</comment>
<keyword evidence="1 4" id="KW-0489">Methyltransferase</keyword>
<protein>
    <submittedName>
        <fullName evidence="4">tRNA/rRNA methyltransferase (SpoU) family protein</fullName>
    </submittedName>
</protein>
<dbReference type="GO" id="GO:0008168">
    <property type="term" value="F:methyltransferase activity"/>
    <property type="evidence" value="ECO:0007669"/>
    <property type="project" value="UniProtKB-KW"/>
</dbReference>
<gene>
    <name evidence="4" type="ORF">Adt_36341</name>
</gene>
<dbReference type="InterPro" id="IPR029026">
    <property type="entry name" value="tRNA_m1G_MTases_N"/>
</dbReference>
<evidence type="ECO:0000313" key="5">
    <source>
        <dbReference type="Proteomes" id="UP001604336"/>
    </source>
</evidence>
<dbReference type="EMBL" id="JBFOLK010000011">
    <property type="protein sequence ID" value="KAL2475605.1"/>
    <property type="molecule type" value="Genomic_DNA"/>
</dbReference>
<dbReference type="PANTHER" id="PTHR46103:SF1">
    <property type="entry name" value="RRNA METHYLTRANSFERASE 1, MITOCHONDRIAL"/>
    <property type="match status" value="1"/>
</dbReference>
<keyword evidence="2" id="KW-0808">Transferase</keyword>
<reference evidence="5" key="1">
    <citation type="submission" date="2024-07" db="EMBL/GenBank/DDBJ databases">
        <title>Two chromosome-level genome assemblies of Korean endemic species Abeliophyllum distichum and Forsythia ovata (Oleaceae).</title>
        <authorList>
            <person name="Jang H."/>
        </authorList>
    </citation>
    <scope>NUCLEOTIDE SEQUENCE [LARGE SCALE GENOMIC DNA]</scope>
</reference>
<dbReference type="Gene3D" id="3.40.1280.10">
    <property type="match status" value="1"/>
</dbReference>
<evidence type="ECO:0000256" key="2">
    <source>
        <dbReference type="ARBA" id="ARBA00022679"/>
    </source>
</evidence>
<evidence type="ECO:0000259" key="3">
    <source>
        <dbReference type="Pfam" id="PF00588"/>
    </source>
</evidence>
<dbReference type="Pfam" id="PF00588">
    <property type="entry name" value="SpoU_methylase"/>
    <property type="match status" value="1"/>
</dbReference>
<feature type="domain" description="tRNA/rRNA methyltransferase SpoU type" evidence="3">
    <location>
        <begin position="85"/>
        <end position="191"/>
    </location>
</feature>
<sequence>MKEICCPLLMWVDVGMPHQQWSPQLCVGYKCVYTQWISTMEVLKHDLNIFLQHCCYLGPGCFTTGNGWCEGVRTCFHWWRGWSSLVALDEVTDPQNLGAIIQPAYFYGASSVVLCAKDLAPLSGVASKANAGSLELMELRSCENMTQFLTFSAENGWRVLGSSVSARAIPLNEVVPGAPKILVLGSEGTGFVRIFSAALSFFFS</sequence>
<dbReference type="PANTHER" id="PTHR46103">
    <property type="entry name" value="RRNA METHYLTRANSFERASE 1, MITOCHONDRIAL"/>
    <property type="match status" value="1"/>
</dbReference>
<proteinExistence type="predicted"/>
<evidence type="ECO:0000256" key="1">
    <source>
        <dbReference type="ARBA" id="ARBA00022603"/>
    </source>
</evidence>
<evidence type="ECO:0000313" key="4">
    <source>
        <dbReference type="EMBL" id="KAL2475605.1"/>
    </source>
</evidence>
<dbReference type="InterPro" id="IPR001537">
    <property type="entry name" value="SpoU_MeTrfase"/>
</dbReference>
<accession>A0ABD1QHC6</accession>
<dbReference type="SUPFAM" id="SSF75217">
    <property type="entry name" value="alpha/beta knot"/>
    <property type="match status" value="1"/>
</dbReference>
<dbReference type="InterPro" id="IPR047182">
    <property type="entry name" value="MRM1"/>
</dbReference>
<name>A0ABD1QHC6_9LAMI</name>
<dbReference type="Proteomes" id="UP001604336">
    <property type="component" value="Unassembled WGS sequence"/>
</dbReference>
<dbReference type="InterPro" id="IPR029028">
    <property type="entry name" value="Alpha/beta_knot_MTases"/>
</dbReference>
<dbReference type="AlphaFoldDB" id="A0ABD1QHC6"/>
<keyword evidence="5" id="KW-1185">Reference proteome</keyword>
<organism evidence="4 5">
    <name type="scientific">Abeliophyllum distichum</name>
    <dbReference type="NCBI Taxonomy" id="126358"/>
    <lineage>
        <taxon>Eukaryota</taxon>
        <taxon>Viridiplantae</taxon>
        <taxon>Streptophyta</taxon>
        <taxon>Embryophyta</taxon>
        <taxon>Tracheophyta</taxon>
        <taxon>Spermatophyta</taxon>
        <taxon>Magnoliopsida</taxon>
        <taxon>eudicotyledons</taxon>
        <taxon>Gunneridae</taxon>
        <taxon>Pentapetalae</taxon>
        <taxon>asterids</taxon>
        <taxon>lamiids</taxon>
        <taxon>Lamiales</taxon>
        <taxon>Oleaceae</taxon>
        <taxon>Forsythieae</taxon>
        <taxon>Abeliophyllum</taxon>
    </lineage>
</organism>